<dbReference type="Gramene" id="mRNA:HanXRQr2_Chr08g0342671">
    <property type="protein sequence ID" value="mRNA:HanXRQr2_Chr08g0342671"/>
    <property type="gene ID" value="HanXRQr2_Chr08g0342671"/>
</dbReference>
<protein>
    <submittedName>
        <fullName evidence="1">Uncharacterized protein</fullName>
    </submittedName>
</protein>
<accession>A0A9K3IFL3</accession>
<evidence type="ECO:0000313" key="1">
    <source>
        <dbReference type="EMBL" id="KAF5795685.1"/>
    </source>
</evidence>
<reference evidence="1" key="1">
    <citation type="journal article" date="2017" name="Nature">
        <title>The sunflower genome provides insights into oil metabolism, flowering and Asterid evolution.</title>
        <authorList>
            <person name="Badouin H."/>
            <person name="Gouzy J."/>
            <person name="Grassa C.J."/>
            <person name="Murat F."/>
            <person name="Staton S.E."/>
            <person name="Cottret L."/>
            <person name="Lelandais-Briere C."/>
            <person name="Owens G.L."/>
            <person name="Carrere S."/>
            <person name="Mayjonade B."/>
            <person name="Legrand L."/>
            <person name="Gill N."/>
            <person name="Kane N.C."/>
            <person name="Bowers J.E."/>
            <person name="Hubner S."/>
            <person name="Bellec A."/>
            <person name="Berard A."/>
            <person name="Berges H."/>
            <person name="Blanchet N."/>
            <person name="Boniface M.C."/>
            <person name="Brunel D."/>
            <person name="Catrice O."/>
            <person name="Chaidir N."/>
            <person name="Claudel C."/>
            <person name="Donnadieu C."/>
            <person name="Faraut T."/>
            <person name="Fievet G."/>
            <person name="Helmstetter N."/>
            <person name="King M."/>
            <person name="Knapp S.J."/>
            <person name="Lai Z."/>
            <person name="Le Paslier M.C."/>
            <person name="Lippi Y."/>
            <person name="Lorenzon L."/>
            <person name="Mandel J.R."/>
            <person name="Marage G."/>
            <person name="Marchand G."/>
            <person name="Marquand E."/>
            <person name="Bret-Mestries E."/>
            <person name="Morien E."/>
            <person name="Nambeesan S."/>
            <person name="Nguyen T."/>
            <person name="Pegot-Espagnet P."/>
            <person name="Pouilly N."/>
            <person name="Raftis F."/>
            <person name="Sallet E."/>
            <person name="Schiex T."/>
            <person name="Thomas J."/>
            <person name="Vandecasteele C."/>
            <person name="Vares D."/>
            <person name="Vear F."/>
            <person name="Vautrin S."/>
            <person name="Crespi M."/>
            <person name="Mangin B."/>
            <person name="Burke J.M."/>
            <person name="Salse J."/>
            <person name="Munos S."/>
            <person name="Vincourt P."/>
            <person name="Rieseberg L.H."/>
            <person name="Langlade N.B."/>
        </authorList>
    </citation>
    <scope>NUCLEOTIDE SEQUENCE</scope>
    <source>
        <tissue evidence="1">Leaves</tissue>
    </source>
</reference>
<dbReference type="EMBL" id="MNCJ02000323">
    <property type="protein sequence ID" value="KAF5795685.1"/>
    <property type="molecule type" value="Genomic_DNA"/>
</dbReference>
<keyword evidence="2" id="KW-1185">Reference proteome</keyword>
<dbReference type="AlphaFoldDB" id="A0A9K3IFL3"/>
<organism evidence="1 2">
    <name type="scientific">Helianthus annuus</name>
    <name type="common">Common sunflower</name>
    <dbReference type="NCBI Taxonomy" id="4232"/>
    <lineage>
        <taxon>Eukaryota</taxon>
        <taxon>Viridiplantae</taxon>
        <taxon>Streptophyta</taxon>
        <taxon>Embryophyta</taxon>
        <taxon>Tracheophyta</taxon>
        <taxon>Spermatophyta</taxon>
        <taxon>Magnoliopsida</taxon>
        <taxon>eudicotyledons</taxon>
        <taxon>Gunneridae</taxon>
        <taxon>Pentapetalae</taxon>
        <taxon>asterids</taxon>
        <taxon>campanulids</taxon>
        <taxon>Asterales</taxon>
        <taxon>Asteraceae</taxon>
        <taxon>Asteroideae</taxon>
        <taxon>Heliantheae alliance</taxon>
        <taxon>Heliantheae</taxon>
        <taxon>Helianthus</taxon>
    </lineage>
</organism>
<gene>
    <name evidence="1" type="ORF">HanXRQr2_Chr08g0342671</name>
</gene>
<proteinExistence type="predicted"/>
<sequence length="40" mass="5051">MYNLILRHDKLSLLGYVYIDHWEATDWNNQTRRQKFARQR</sequence>
<reference evidence="1" key="2">
    <citation type="submission" date="2020-06" db="EMBL/GenBank/DDBJ databases">
        <title>Helianthus annuus Genome sequencing and assembly Release 2.</title>
        <authorList>
            <person name="Gouzy J."/>
            <person name="Langlade N."/>
            <person name="Munos S."/>
        </authorList>
    </citation>
    <scope>NUCLEOTIDE SEQUENCE</scope>
    <source>
        <tissue evidence="1">Leaves</tissue>
    </source>
</reference>
<dbReference type="Proteomes" id="UP000215914">
    <property type="component" value="Unassembled WGS sequence"/>
</dbReference>
<comment type="caution">
    <text evidence="1">The sequence shown here is derived from an EMBL/GenBank/DDBJ whole genome shotgun (WGS) entry which is preliminary data.</text>
</comment>
<evidence type="ECO:0000313" key="2">
    <source>
        <dbReference type="Proteomes" id="UP000215914"/>
    </source>
</evidence>
<name>A0A9K3IFL3_HELAN</name>